<reference evidence="3" key="3">
    <citation type="submission" date="2015-06" db="UniProtKB">
        <authorList>
            <consortium name="EnsemblPlants"/>
        </authorList>
    </citation>
    <scope>IDENTIFICATION</scope>
    <source>
        <strain evidence="3">cv. Jemalong A17</strain>
    </source>
</reference>
<proteinExistence type="predicted"/>
<dbReference type="HOGENOM" id="CLU_2708620_0_0_1"/>
<feature type="compositionally biased region" description="Polar residues" evidence="1">
    <location>
        <begin position="57"/>
        <end position="73"/>
    </location>
</feature>
<dbReference type="EnsemblPlants" id="KEH15396">
    <property type="protein sequence ID" value="KEH15396"/>
    <property type="gene ID" value="MTR_1172s0010"/>
</dbReference>
<dbReference type="EMBL" id="KL403896">
    <property type="protein sequence ID" value="KEH15396.1"/>
    <property type="molecule type" value="Genomic_DNA"/>
</dbReference>
<dbReference type="AlphaFoldDB" id="A0A072TDW8"/>
<organism evidence="2 4">
    <name type="scientific">Medicago truncatula</name>
    <name type="common">Barrel medic</name>
    <name type="synonym">Medicago tribuloides</name>
    <dbReference type="NCBI Taxonomy" id="3880"/>
    <lineage>
        <taxon>Eukaryota</taxon>
        <taxon>Viridiplantae</taxon>
        <taxon>Streptophyta</taxon>
        <taxon>Embryophyta</taxon>
        <taxon>Tracheophyta</taxon>
        <taxon>Spermatophyta</taxon>
        <taxon>Magnoliopsida</taxon>
        <taxon>eudicotyledons</taxon>
        <taxon>Gunneridae</taxon>
        <taxon>Pentapetalae</taxon>
        <taxon>rosids</taxon>
        <taxon>fabids</taxon>
        <taxon>Fabales</taxon>
        <taxon>Fabaceae</taxon>
        <taxon>Papilionoideae</taxon>
        <taxon>50 kb inversion clade</taxon>
        <taxon>NPAAA clade</taxon>
        <taxon>Hologalegina</taxon>
        <taxon>IRL clade</taxon>
        <taxon>Trifolieae</taxon>
        <taxon>Medicago</taxon>
    </lineage>
</organism>
<evidence type="ECO:0000313" key="2">
    <source>
        <dbReference type="EMBL" id="KEH15396.1"/>
    </source>
</evidence>
<protein>
    <submittedName>
        <fullName evidence="2 3">Uncharacterized protein</fullName>
    </submittedName>
</protein>
<evidence type="ECO:0000313" key="4">
    <source>
        <dbReference type="Proteomes" id="UP000002051"/>
    </source>
</evidence>
<reference evidence="2 4" key="2">
    <citation type="journal article" date="2014" name="BMC Genomics">
        <title>An improved genome release (version Mt4.0) for the model legume Medicago truncatula.</title>
        <authorList>
            <person name="Tang H."/>
            <person name="Krishnakumar V."/>
            <person name="Bidwell S."/>
            <person name="Rosen B."/>
            <person name="Chan A."/>
            <person name="Zhou S."/>
            <person name="Gentzbittel L."/>
            <person name="Childs K.L."/>
            <person name="Yandell M."/>
            <person name="Gundlach H."/>
            <person name="Mayer K.F."/>
            <person name="Schwartz D.C."/>
            <person name="Town C.D."/>
        </authorList>
    </citation>
    <scope>GENOME REANNOTATION</scope>
    <source>
        <strain evidence="2">A17</strain>
        <strain evidence="3 4">cv. Jemalong A17</strain>
    </source>
</reference>
<gene>
    <name evidence="2" type="ORF">MTR_1172s0010</name>
</gene>
<name>A0A072TDW8_MEDTR</name>
<keyword evidence="4" id="KW-1185">Reference proteome</keyword>
<dbReference type="Proteomes" id="UP000002051">
    <property type="component" value="Unassembled WGS sequence"/>
</dbReference>
<reference evidence="2 4" key="1">
    <citation type="journal article" date="2011" name="Nature">
        <title>The Medicago genome provides insight into the evolution of rhizobial symbioses.</title>
        <authorList>
            <person name="Young N.D."/>
            <person name="Debelle F."/>
            <person name="Oldroyd G.E."/>
            <person name="Geurts R."/>
            <person name="Cannon S.B."/>
            <person name="Udvardi M.K."/>
            <person name="Benedito V.A."/>
            <person name="Mayer K.F."/>
            <person name="Gouzy J."/>
            <person name="Schoof H."/>
            <person name="Van de Peer Y."/>
            <person name="Proost S."/>
            <person name="Cook D.R."/>
            <person name="Meyers B.C."/>
            <person name="Spannagl M."/>
            <person name="Cheung F."/>
            <person name="De Mita S."/>
            <person name="Krishnakumar V."/>
            <person name="Gundlach H."/>
            <person name="Zhou S."/>
            <person name="Mudge J."/>
            <person name="Bharti A.K."/>
            <person name="Murray J.D."/>
            <person name="Naoumkina M.A."/>
            <person name="Rosen B."/>
            <person name="Silverstein K.A."/>
            <person name="Tang H."/>
            <person name="Rombauts S."/>
            <person name="Zhao P.X."/>
            <person name="Zhou P."/>
            <person name="Barbe V."/>
            <person name="Bardou P."/>
            <person name="Bechner M."/>
            <person name="Bellec A."/>
            <person name="Berger A."/>
            <person name="Berges H."/>
            <person name="Bidwell S."/>
            <person name="Bisseling T."/>
            <person name="Choisne N."/>
            <person name="Couloux A."/>
            <person name="Denny R."/>
            <person name="Deshpande S."/>
            <person name="Dai X."/>
            <person name="Doyle J.J."/>
            <person name="Dudez A.M."/>
            <person name="Farmer A.D."/>
            <person name="Fouteau S."/>
            <person name="Franken C."/>
            <person name="Gibelin C."/>
            <person name="Gish J."/>
            <person name="Goldstein S."/>
            <person name="Gonzalez A.J."/>
            <person name="Green P.J."/>
            <person name="Hallab A."/>
            <person name="Hartog M."/>
            <person name="Hua A."/>
            <person name="Humphray S.J."/>
            <person name="Jeong D.H."/>
            <person name="Jing Y."/>
            <person name="Jocker A."/>
            <person name="Kenton S.M."/>
            <person name="Kim D.J."/>
            <person name="Klee K."/>
            <person name="Lai H."/>
            <person name="Lang C."/>
            <person name="Lin S."/>
            <person name="Macmil S.L."/>
            <person name="Magdelenat G."/>
            <person name="Matthews L."/>
            <person name="McCorrison J."/>
            <person name="Monaghan E.L."/>
            <person name="Mun J.H."/>
            <person name="Najar F.Z."/>
            <person name="Nicholson C."/>
            <person name="Noirot C."/>
            <person name="O'Bleness M."/>
            <person name="Paule C.R."/>
            <person name="Poulain J."/>
            <person name="Prion F."/>
            <person name="Qin B."/>
            <person name="Qu C."/>
            <person name="Retzel E.F."/>
            <person name="Riddle C."/>
            <person name="Sallet E."/>
            <person name="Samain S."/>
            <person name="Samson N."/>
            <person name="Sanders I."/>
            <person name="Saurat O."/>
            <person name="Scarpelli C."/>
            <person name="Schiex T."/>
            <person name="Segurens B."/>
            <person name="Severin A.J."/>
            <person name="Sherrier D.J."/>
            <person name="Shi R."/>
            <person name="Sims S."/>
            <person name="Singer S.R."/>
            <person name="Sinharoy S."/>
            <person name="Sterck L."/>
            <person name="Viollet A."/>
            <person name="Wang B.B."/>
            <person name="Wang K."/>
            <person name="Wang M."/>
            <person name="Wang X."/>
            <person name="Warfsmann J."/>
            <person name="Weissenbach J."/>
            <person name="White D.D."/>
            <person name="White J.D."/>
            <person name="Wiley G.B."/>
            <person name="Wincker P."/>
            <person name="Xing Y."/>
            <person name="Yang L."/>
            <person name="Yao Z."/>
            <person name="Ying F."/>
            <person name="Zhai J."/>
            <person name="Zhou L."/>
            <person name="Zuber A."/>
            <person name="Denarie J."/>
            <person name="Dixon R.A."/>
            <person name="May G.D."/>
            <person name="Schwartz D.C."/>
            <person name="Rogers J."/>
            <person name="Quetier F."/>
            <person name="Town C.D."/>
            <person name="Roe B.A."/>
        </authorList>
    </citation>
    <scope>NUCLEOTIDE SEQUENCE [LARGE SCALE GENOMIC DNA]</scope>
    <source>
        <strain evidence="2">A17</strain>
        <strain evidence="3 4">cv. Jemalong A17</strain>
    </source>
</reference>
<sequence length="73" mass="8247">MAGTGEDMERMVAGSSEWQWLSASAAWFVRPASAIEFHVKRVDCSKSMRGDRELRNRGQTTGRIQSVTKSREE</sequence>
<feature type="region of interest" description="Disordered" evidence="1">
    <location>
        <begin position="48"/>
        <end position="73"/>
    </location>
</feature>
<accession>A0A072TDW8</accession>
<evidence type="ECO:0000313" key="3">
    <source>
        <dbReference type="EnsemblPlants" id="KEH15396"/>
    </source>
</evidence>
<evidence type="ECO:0000256" key="1">
    <source>
        <dbReference type="SAM" id="MobiDB-lite"/>
    </source>
</evidence>